<evidence type="ECO:0000256" key="9">
    <source>
        <dbReference type="SAM" id="Coils"/>
    </source>
</evidence>
<sequence>MGSCVECIHERNLQDMSLGYHWGNNFALFWELVCDSPLAFYALTNLFRNLTHPSVVDLAFAGGALSSEESRKPPRRTKLETELECLFRTDTSVPFVDVRDHFTGAENNYFLTNRNRSSFQSVGVHFVPGAALCEHAQSCGWARQEGVYCRLFGEVDIQDIRLCEGVKRNSVTVESAFDAEMLPSDGSEEMPQAFRDAVVQISLTTIVRGAVGSSSPPAGHPSSGNGATDPPPLHGVLFTRDECAPIEHVEIRWPGFPDPLERAQMSDREVLQWQEAMMLKDFLSFLRTEHRPDILVSYNGRQFDIPYIAERCLALRSYMGYVSCSRFVGDHFLVSQREMKKVPKRKEQVEQELKVLDERQLKLDEKKRKQQKEQEAIKAFRTPPIPLLPPTMGLSPKGGGGQEEKEEKETTSNDLQVQETEGLGSNHDSEKDRDHDNDSDSDMDSDSDSDSDGERERDPDEEGGKNGAPEEAVDLMSGMTSPTKVSRVPLQHMVQTHQVMLHRGGWTEHDLLKDFMRSPPTGSKMLSWKLDFVAQSILKKESKVDLPYREMFRLMRTKDKNAVKTVGEYCLQDSRLLNLLMKATRREGFIAAQAAIYKMTMDHFLHSTSSVFGTAAMQLEAQRRGRVSQGAGHRLHPLVGRRDDPALSEHGLPQKKTVIRGLLRKMRSTLRASEKEKFFAGARVIEPQEGSICLFVKDFASLYPSMMMAYNICASTVVYELEEMYGAPEDHRFMMVCMPVEKKFVDPGETIPQIQAFLQMDDIALEKAKKNAHMVSIMCGVRQDDPRLRGEEGLLVLRDCLREALRLCEAAARDKSVAERNQRYVETVLFHLKKCKETPGCARDLRSLLVAASEILRYDVTRLSLRSVVRMVSKVANTNRKLLREGKVGALPFHVFLAAHQVDAMGASFDPQGDAYKRYGGVLPIFEKELKAHRKAYNEEKEDLQEEVDKYLHRNESPPKAMLDVIEFNDNAQKAIKVLMNSLYGLLGMSLNGISIGALSCRVAAGMITTCGRFVLDRGERLARSKNIECAYGDTDSIFFHPAEDLKKERYLSSSLVRHLRRQFWRGDAPLDKKNKPDWSKAPPSVFSKEYHDGLPAPVKFEFEDMIDCWMVGKKKYVGLIITKILESIEREEPINPKLLKLKIRGIEVVRRDSVLLVSDLLEQIIRVMCKDRIHDLLKKETAEESARCMSRALCLVEDCLRRLKEGKVSYEQLAVTKKLDARKDIKAIHTFLALHNFKRVSAVDGRVLRSASEAPGHDSRMAYVILDPAFVGSHELSHLGETVDFAREHNLPVFKEYYAEKIYAAVNRLFAAIDPMATVVLQCIMAHHGFSPKKGEMLVFENRISLKKDVALANCAPVLLSSPDRKKEGEAEEVSRASFSFLTEFRLSLADQWDINWTPSDWKKMLVFYEKRHLWDFKAGTKQEELMRIPCREEIWALEEAFQKRKQEDMVRKEERKRKREEDRAKRALVKEERERQKEETRTKKALLKPHASSNSSGTKSSLLKNLWQRQEKRQTDAVSLKRSFSTRAKEEEGKEEEETSDRKPENKKRKGAEEGGLAVSSMSSPLVNKEEKEQRNPFETSGEFEEEGRSDTQTNPCLTAKRPQSHATPLSSGSRRGKLDAFYKKVEGPSPFALPKKTTRNTSRIESFLGNMSRVNPFQLFVSKREEEEKKRKEKQEEKEKRKDMAEKERKRPEEGSVVPATRVQVTGTSQCPHPLSSPTPPSASAVQPSRFPEHTEKKKRKIKDISQTPPKRTKVKAKRPSGSSKNQDSQTPSTEERYKRSMQRQEVDLDQEEKDDIHQLFLKKKRQYDQKVARAFPTVSSCGNSNSSGTTISKPARRRRLVTKHGEAATSSSASSDEDSS</sequence>
<dbReference type="SUPFAM" id="SSF56672">
    <property type="entry name" value="DNA/RNA polymerases"/>
    <property type="match status" value="1"/>
</dbReference>
<feature type="compositionally biased region" description="Basic and acidic residues" evidence="10">
    <location>
        <begin position="452"/>
        <end position="464"/>
    </location>
</feature>
<evidence type="ECO:0000256" key="5">
    <source>
        <dbReference type="ARBA" id="ARBA00022932"/>
    </source>
</evidence>
<evidence type="ECO:0000256" key="7">
    <source>
        <dbReference type="ARBA" id="ARBA00024411"/>
    </source>
</evidence>
<dbReference type="InterPro" id="IPR042087">
    <property type="entry name" value="DNA_pol_B_thumb"/>
</dbReference>
<evidence type="ECO:0000313" key="14">
    <source>
        <dbReference type="EMBL" id="CAE0240070.1"/>
    </source>
</evidence>
<evidence type="ECO:0000313" key="13">
    <source>
        <dbReference type="EMBL" id="CAE0240069.1"/>
    </source>
</evidence>
<evidence type="ECO:0000259" key="12">
    <source>
        <dbReference type="Pfam" id="PF03104"/>
    </source>
</evidence>
<keyword evidence="3" id="KW-0808">Transferase</keyword>
<name>A0A7S3CXA2_9EUKA</name>
<dbReference type="InterPro" id="IPR006172">
    <property type="entry name" value="DNA-dir_DNA_pol_B"/>
</dbReference>
<dbReference type="InterPro" id="IPR023211">
    <property type="entry name" value="DNA_pol_palm_dom_sf"/>
</dbReference>
<evidence type="ECO:0000256" key="10">
    <source>
        <dbReference type="SAM" id="MobiDB-lite"/>
    </source>
</evidence>
<evidence type="ECO:0000256" key="1">
    <source>
        <dbReference type="ARBA" id="ARBA00005755"/>
    </source>
</evidence>
<organism evidence="14">
    <name type="scientific">Palpitomonas bilix</name>
    <dbReference type="NCBI Taxonomy" id="652834"/>
    <lineage>
        <taxon>Eukaryota</taxon>
        <taxon>Eukaryota incertae sedis</taxon>
    </lineage>
</organism>
<dbReference type="GO" id="GO:0003677">
    <property type="term" value="F:DNA binding"/>
    <property type="evidence" value="ECO:0007669"/>
    <property type="project" value="UniProtKB-KW"/>
</dbReference>
<dbReference type="GO" id="GO:0006261">
    <property type="term" value="P:DNA-templated DNA replication"/>
    <property type="evidence" value="ECO:0007669"/>
    <property type="project" value="TreeGrafter"/>
</dbReference>
<dbReference type="Pfam" id="PF03104">
    <property type="entry name" value="DNA_pol_B_exo1"/>
    <property type="match status" value="1"/>
</dbReference>
<comment type="catalytic activity">
    <reaction evidence="8">
        <text>DNA(n) + a 2'-deoxyribonucleoside 5'-triphosphate = DNA(n+1) + diphosphate</text>
        <dbReference type="Rhea" id="RHEA:22508"/>
        <dbReference type="Rhea" id="RHEA-COMP:17339"/>
        <dbReference type="Rhea" id="RHEA-COMP:17340"/>
        <dbReference type="ChEBI" id="CHEBI:33019"/>
        <dbReference type="ChEBI" id="CHEBI:61560"/>
        <dbReference type="ChEBI" id="CHEBI:173112"/>
        <dbReference type="EC" id="2.7.7.7"/>
    </reaction>
</comment>
<dbReference type="EMBL" id="HBIB01003553">
    <property type="protein sequence ID" value="CAE0240070.1"/>
    <property type="molecule type" value="Transcribed_RNA"/>
</dbReference>
<proteinExistence type="inferred from homology"/>
<feature type="compositionally biased region" description="Basic and acidic residues" evidence="10">
    <location>
        <begin position="1619"/>
        <end position="1629"/>
    </location>
</feature>
<feature type="region of interest" description="Disordered" evidence="10">
    <location>
        <begin position="210"/>
        <end position="231"/>
    </location>
</feature>
<dbReference type="SUPFAM" id="SSF53098">
    <property type="entry name" value="Ribonuclease H-like"/>
    <property type="match status" value="1"/>
</dbReference>
<feature type="domain" description="DNA-directed DNA polymerase family B multifunctional" evidence="11">
    <location>
        <begin position="968"/>
        <end position="1046"/>
    </location>
</feature>
<keyword evidence="9" id="KW-0175">Coiled coil</keyword>
<protein>
    <recommendedName>
        <fullName evidence="7">DNA polymerase delta catalytic subunit</fullName>
        <ecNumber evidence="2">2.7.7.7</ecNumber>
    </recommendedName>
</protein>
<feature type="compositionally biased region" description="Basic and acidic residues" evidence="10">
    <location>
        <begin position="1448"/>
        <end position="1484"/>
    </location>
</feature>
<dbReference type="InterPro" id="IPR006133">
    <property type="entry name" value="DNA-dir_DNA_pol_B_exonuc"/>
</dbReference>
<dbReference type="PANTHER" id="PTHR10322:SF23">
    <property type="entry name" value="DNA POLYMERASE DELTA CATALYTIC SUBUNIT"/>
    <property type="match status" value="1"/>
</dbReference>
<feature type="domain" description="DNA-directed DNA polymerase family B exonuclease" evidence="12">
    <location>
        <begin position="176"/>
        <end position="317"/>
    </location>
</feature>
<evidence type="ECO:0000256" key="2">
    <source>
        <dbReference type="ARBA" id="ARBA00012417"/>
    </source>
</evidence>
<dbReference type="Gene3D" id="1.10.287.690">
    <property type="entry name" value="Helix hairpin bin"/>
    <property type="match status" value="1"/>
</dbReference>
<dbReference type="EC" id="2.7.7.7" evidence="2"/>
<feature type="domain" description="DNA-directed DNA polymerase family B multifunctional" evidence="11">
    <location>
        <begin position="670"/>
        <end position="747"/>
    </location>
</feature>
<feature type="compositionally biased region" description="Low complexity" evidence="10">
    <location>
        <begin position="210"/>
        <end position="227"/>
    </location>
</feature>
<feature type="domain" description="DNA-directed DNA polymerase family B multifunctional" evidence="11">
    <location>
        <begin position="1095"/>
        <end position="1314"/>
    </location>
</feature>
<accession>A0A7S3CXA2</accession>
<feature type="compositionally biased region" description="Polar residues" evidence="10">
    <location>
        <begin position="1764"/>
        <end position="1776"/>
    </location>
</feature>
<evidence type="ECO:0000256" key="6">
    <source>
        <dbReference type="ARBA" id="ARBA00023125"/>
    </source>
</evidence>
<feature type="compositionally biased region" description="Basic and acidic residues" evidence="10">
    <location>
        <begin position="1777"/>
        <end position="1790"/>
    </location>
</feature>
<feature type="compositionally biased region" description="Basic and acidic residues" evidence="10">
    <location>
        <begin position="1665"/>
        <end position="1697"/>
    </location>
</feature>
<dbReference type="Gene3D" id="3.30.420.10">
    <property type="entry name" value="Ribonuclease H-like superfamily/Ribonuclease H"/>
    <property type="match status" value="2"/>
</dbReference>
<reference evidence="14" key="1">
    <citation type="submission" date="2021-01" db="EMBL/GenBank/DDBJ databases">
        <authorList>
            <person name="Corre E."/>
            <person name="Pelletier E."/>
            <person name="Niang G."/>
            <person name="Scheremetjew M."/>
            <person name="Finn R."/>
            <person name="Kale V."/>
            <person name="Holt S."/>
            <person name="Cochrane G."/>
            <person name="Meng A."/>
            <person name="Brown T."/>
            <person name="Cohen L."/>
        </authorList>
    </citation>
    <scope>NUCLEOTIDE SEQUENCE</scope>
    <source>
        <strain evidence="14">NIES-2562</strain>
    </source>
</reference>
<evidence type="ECO:0000256" key="4">
    <source>
        <dbReference type="ARBA" id="ARBA00022695"/>
    </source>
</evidence>
<dbReference type="Pfam" id="PF00136">
    <property type="entry name" value="DNA_pol_B"/>
    <property type="match status" value="3"/>
</dbReference>
<dbReference type="InterPro" id="IPR050240">
    <property type="entry name" value="DNA_pol_type-B"/>
</dbReference>
<evidence type="ECO:0000259" key="11">
    <source>
        <dbReference type="Pfam" id="PF00136"/>
    </source>
</evidence>
<dbReference type="Gene3D" id="3.90.1600.10">
    <property type="entry name" value="Palm domain of DNA polymerase"/>
    <property type="match status" value="2"/>
</dbReference>
<feature type="compositionally biased region" description="Polar residues" evidence="10">
    <location>
        <begin position="1607"/>
        <end position="1616"/>
    </location>
</feature>
<dbReference type="EMBL" id="HBIB01003552">
    <property type="protein sequence ID" value="CAE0240069.1"/>
    <property type="molecule type" value="Transcribed_RNA"/>
</dbReference>
<keyword evidence="6" id="KW-0238">DNA-binding</keyword>
<dbReference type="InterPro" id="IPR036397">
    <property type="entry name" value="RNaseH_sf"/>
</dbReference>
<evidence type="ECO:0000256" key="8">
    <source>
        <dbReference type="ARBA" id="ARBA00049244"/>
    </source>
</evidence>
<gene>
    <name evidence="13" type="ORF">PBIL07802_LOCUS2222</name>
    <name evidence="14" type="ORF">PBIL07802_LOCUS2223</name>
</gene>
<feature type="compositionally biased region" description="Basic and acidic residues" evidence="10">
    <location>
        <begin position="402"/>
        <end position="411"/>
    </location>
</feature>
<feature type="compositionally biased region" description="Low complexity" evidence="10">
    <location>
        <begin position="1823"/>
        <end position="1836"/>
    </location>
</feature>
<feature type="compositionally biased region" description="Low complexity" evidence="10">
    <location>
        <begin position="1494"/>
        <end position="1508"/>
    </location>
</feature>
<dbReference type="Gene3D" id="1.10.132.60">
    <property type="entry name" value="DNA polymerase family B, C-terminal domain"/>
    <property type="match status" value="1"/>
</dbReference>
<dbReference type="InterPro" id="IPR006134">
    <property type="entry name" value="DNA-dir_DNA_pol_B_multi_dom"/>
</dbReference>
<dbReference type="InterPro" id="IPR043502">
    <property type="entry name" value="DNA/RNA_pol_sf"/>
</dbReference>
<dbReference type="PANTHER" id="PTHR10322">
    <property type="entry name" value="DNA POLYMERASE CATALYTIC SUBUNIT"/>
    <property type="match status" value="1"/>
</dbReference>
<dbReference type="SMART" id="SM00486">
    <property type="entry name" value="POLBc"/>
    <property type="match status" value="1"/>
</dbReference>
<comment type="similarity">
    <text evidence="1">Belongs to the DNA polymerase type-B family.</text>
</comment>
<feature type="compositionally biased region" description="Basic and acidic residues" evidence="10">
    <location>
        <begin position="427"/>
        <end position="438"/>
    </location>
</feature>
<feature type="region of interest" description="Disordered" evidence="10">
    <location>
        <begin position="1819"/>
        <end position="1864"/>
    </location>
</feature>
<feature type="region of interest" description="Disordered" evidence="10">
    <location>
        <begin position="1448"/>
        <end position="1797"/>
    </location>
</feature>
<keyword evidence="5" id="KW-0239">DNA-directed DNA polymerase</keyword>
<feature type="coiled-coil region" evidence="9">
    <location>
        <begin position="927"/>
        <end position="954"/>
    </location>
</feature>
<feature type="compositionally biased region" description="Basic and acidic residues" evidence="10">
    <location>
        <begin position="364"/>
        <end position="378"/>
    </location>
</feature>
<feature type="region of interest" description="Disordered" evidence="10">
    <location>
        <begin position="364"/>
        <end position="472"/>
    </location>
</feature>
<evidence type="ECO:0000256" key="3">
    <source>
        <dbReference type="ARBA" id="ARBA00022679"/>
    </source>
</evidence>
<keyword evidence="4" id="KW-0548">Nucleotidyltransferase</keyword>
<dbReference type="InterPro" id="IPR012337">
    <property type="entry name" value="RNaseH-like_sf"/>
</dbReference>
<dbReference type="GO" id="GO:0003887">
    <property type="term" value="F:DNA-directed DNA polymerase activity"/>
    <property type="evidence" value="ECO:0007669"/>
    <property type="project" value="UniProtKB-KW"/>
</dbReference>
<feature type="compositionally biased region" description="Acidic residues" evidence="10">
    <location>
        <begin position="439"/>
        <end position="451"/>
    </location>
</feature>
<dbReference type="GO" id="GO:0000166">
    <property type="term" value="F:nucleotide binding"/>
    <property type="evidence" value="ECO:0007669"/>
    <property type="project" value="InterPro"/>
</dbReference>